<dbReference type="GO" id="GO:0016788">
    <property type="term" value="F:hydrolase activity, acting on ester bonds"/>
    <property type="evidence" value="ECO:0007669"/>
    <property type="project" value="InterPro"/>
</dbReference>
<dbReference type="InterPro" id="IPR032466">
    <property type="entry name" value="Metal_Hydrolase"/>
</dbReference>
<dbReference type="InterPro" id="IPR001130">
    <property type="entry name" value="TatD-like"/>
</dbReference>
<protein>
    <submittedName>
        <fullName evidence="1">Putative TatD related DNase</fullName>
    </submittedName>
</protein>
<dbReference type="PANTHER" id="PTHR42206:SF1">
    <property type="entry name" value="METAL-DEPENDENT HYDROLASE"/>
    <property type="match status" value="1"/>
</dbReference>
<sequence length="291" mass="33245">MLEDGLWHGEIMDQHIHLDRKNRYLDAINEFVKVGGTAINLVHKPDFNNLPRKIEDYKIAYLNTIEMSNEVRNTFDIDVVVTLGPHPVSWERQIKTMGYEKSTNLHLGAVDLALEYISDGEAVCLGEVGRPHYPVSDETWNKSNELLLQIMEKSAKERVSIQLHLESNGKKTYSEISELCKKSKMSKKKVIRHFAPPNIDSDFTNGISSTISVGKGSVEKIIETLKKSDSIWGMETDFLDDMNRPGAVLGPKTVPKRTQQLCKKMWELDYSDNEIIGLMKNIHSKWPKEIY</sequence>
<accession>A0A1B1TEY5</accession>
<evidence type="ECO:0000313" key="1">
    <source>
        <dbReference type="EMBL" id="ANV80841.1"/>
    </source>
</evidence>
<dbReference type="Pfam" id="PF01026">
    <property type="entry name" value="TatD_DNase"/>
    <property type="match status" value="1"/>
</dbReference>
<dbReference type="AlphaFoldDB" id="A0A1B1TEY5"/>
<dbReference type="SUPFAM" id="SSF51556">
    <property type="entry name" value="Metallo-dependent hydrolases"/>
    <property type="match status" value="1"/>
</dbReference>
<reference evidence="1" key="1">
    <citation type="submission" date="2014-11" db="EMBL/GenBank/DDBJ databases">
        <authorList>
            <person name="Zhu J."/>
            <person name="Qi W."/>
            <person name="Song R."/>
        </authorList>
    </citation>
    <scope>NUCLEOTIDE SEQUENCE</scope>
</reference>
<reference evidence="1" key="2">
    <citation type="journal article" date="2015" name="ISME J.">
        <title>A new class of marine Euryarchaeota group II from the Mediterranean deep chlorophyll maximum.</title>
        <authorList>
            <person name="Martin-Cuadrado A.B."/>
            <person name="Garcia-Heredia I."/>
            <person name="Molto A.G."/>
            <person name="Lopez-Ubeda R."/>
            <person name="Kimes N."/>
            <person name="Lopez-Garcia P."/>
            <person name="Moreira D."/>
            <person name="Rodriguez-Valera F."/>
        </authorList>
    </citation>
    <scope>NUCLEOTIDE SEQUENCE</scope>
</reference>
<organism evidence="1">
    <name type="scientific">uncultured Poseidoniia archaeon</name>
    <dbReference type="NCBI Taxonomy" id="1697135"/>
    <lineage>
        <taxon>Archaea</taxon>
        <taxon>Methanobacteriati</taxon>
        <taxon>Thermoplasmatota</taxon>
        <taxon>Candidatus Poseidoniia</taxon>
        <taxon>environmental samples</taxon>
    </lineage>
</organism>
<dbReference type="InterPro" id="IPR011589">
    <property type="entry name" value="UCP004961"/>
</dbReference>
<proteinExistence type="predicted"/>
<dbReference type="Gene3D" id="3.20.20.140">
    <property type="entry name" value="Metal-dependent hydrolases"/>
    <property type="match status" value="1"/>
</dbReference>
<dbReference type="PIRSF" id="PIRSF004961">
    <property type="entry name" value="UCP004961_TatD"/>
    <property type="match status" value="1"/>
</dbReference>
<name>A0A1B1TEY5_9ARCH</name>
<dbReference type="PANTHER" id="PTHR42206">
    <property type="entry name" value="METAL-DEPENDENT HYDROLASE-RELATED"/>
    <property type="match status" value="1"/>
</dbReference>
<dbReference type="EMBL" id="KP211909">
    <property type="protein sequence ID" value="ANV80841.1"/>
    <property type="molecule type" value="Genomic_DNA"/>
</dbReference>